<name>A0A0F9SWQ2_9ZZZZ</name>
<feature type="transmembrane region" description="Helical" evidence="1">
    <location>
        <begin position="144"/>
        <end position="163"/>
    </location>
</feature>
<sequence>MWYKRTIPLVIVFVIGVLAFAHNYVPYPEADDFREHMTKWFMIIGGFGLFLGAYSLLHMHVSRIRRMQPGWAYSAFVFIGAAGMIIVGLWNDGYGPLESAPSTAKTWFDWGFDYVQIPCSATIFSILAFFMASAAFRTFRARNVNAALLLVAALLVMFGRVPASESVGAWFGQQGFFPKIADLIMEFPNLAATRGILLGMSLGAISQSLRILFGIERSYMGVGD</sequence>
<protein>
    <submittedName>
        <fullName evidence="2">Uncharacterized protein</fullName>
    </submittedName>
</protein>
<evidence type="ECO:0000313" key="2">
    <source>
        <dbReference type="EMBL" id="KKN73320.1"/>
    </source>
</evidence>
<keyword evidence="1" id="KW-1133">Transmembrane helix</keyword>
<gene>
    <name evidence="2" type="ORF">LCGC14_0402160</name>
</gene>
<dbReference type="EMBL" id="LAZR01000346">
    <property type="protein sequence ID" value="KKN73320.1"/>
    <property type="molecule type" value="Genomic_DNA"/>
</dbReference>
<dbReference type="AlphaFoldDB" id="A0A0F9SWQ2"/>
<keyword evidence="1" id="KW-0472">Membrane</keyword>
<evidence type="ECO:0000256" key="1">
    <source>
        <dbReference type="SAM" id="Phobius"/>
    </source>
</evidence>
<feature type="transmembrane region" description="Helical" evidence="1">
    <location>
        <begin position="40"/>
        <end position="59"/>
    </location>
</feature>
<accession>A0A0F9SWQ2</accession>
<feature type="transmembrane region" description="Helical" evidence="1">
    <location>
        <begin position="110"/>
        <end position="132"/>
    </location>
</feature>
<feature type="transmembrane region" description="Helical" evidence="1">
    <location>
        <begin position="71"/>
        <end position="90"/>
    </location>
</feature>
<reference evidence="2" key="1">
    <citation type="journal article" date="2015" name="Nature">
        <title>Complex archaea that bridge the gap between prokaryotes and eukaryotes.</title>
        <authorList>
            <person name="Spang A."/>
            <person name="Saw J.H."/>
            <person name="Jorgensen S.L."/>
            <person name="Zaremba-Niedzwiedzka K."/>
            <person name="Martijn J."/>
            <person name="Lind A.E."/>
            <person name="van Eijk R."/>
            <person name="Schleper C."/>
            <person name="Guy L."/>
            <person name="Ettema T.J."/>
        </authorList>
    </citation>
    <scope>NUCLEOTIDE SEQUENCE</scope>
</reference>
<feature type="transmembrane region" description="Helical" evidence="1">
    <location>
        <begin position="195"/>
        <end position="213"/>
    </location>
</feature>
<comment type="caution">
    <text evidence="2">The sequence shown here is derived from an EMBL/GenBank/DDBJ whole genome shotgun (WGS) entry which is preliminary data.</text>
</comment>
<feature type="transmembrane region" description="Helical" evidence="1">
    <location>
        <begin position="7"/>
        <end position="25"/>
    </location>
</feature>
<keyword evidence="1" id="KW-0812">Transmembrane</keyword>
<organism evidence="2">
    <name type="scientific">marine sediment metagenome</name>
    <dbReference type="NCBI Taxonomy" id="412755"/>
    <lineage>
        <taxon>unclassified sequences</taxon>
        <taxon>metagenomes</taxon>
        <taxon>ecological metagenomes</taxon>
    </lineage>
</organism>
<proteinExistence type="predicted"/>